<reference evidence="3 4" key="1">
    <citation type="journal article" date="2018" name="J. Allergy Clin. Immunol.">
        <title>High-quality assembly of Dermatophagoides pteronyssinus genome and transcriptome reveals a wide range of novel allergens.</title>
        <authorList>
            <person name="Liu X.Y."/>
            <person name="Yang K.Y."/>
            <person name="Wang M.Q."/>
            <person name="Kwok J.S."/>
            <person name="Zeng X."/>
            <person name="Yang Z."/>
            <person name="Xiao X.J."/>
            <person name="Lau C.P."/>
            <person name="Li Y."/>
            <person name="Huang Z.M."/>
            <person name="Ba J.G."/>
            <person name="Yim A.K."/>
            <person name="Ouyang C.Y."/>
            <person name="Ngai S.M."/>
            <person name="Chan T.F."/>
            <person name="Leung E.L."/>
            <person name="Liu L."/>
            <person name="Liu Z.G."/>
            <person name="Tsui S.K."/>
        </authorList>
    </citation>
    <scope>NUCLEOTIDE SEQUENCE [LARGE SCALE GENOMIC DNA]</scope>
    <source>
        <strain evidence="3">Derp</strain>
    </source>
</reference>
<comment type="caution">
    <text evidence="3">The sequence shown here is derived from an EMBL/GenBank/DDBJ whole genome shotgun (WGS) entry which is preliminary data.</text>
</comment>
<feature type="compositionally biased region" description="Low complexity" evidence="1">
    <location>
        <begin position="529"/>
        <end position="550"/>
    </location>
</feature>
<gene>
    <name evidence="3" type="ORF">DERP_010252</name>
</gene>
<keyword evidence="2" id="KW-0732">Signal</keyword>
<reference evidence="3 4" key="2">
    <citation type="journal article" date="2022" name="Mol. Biol. Evol.">
        <title>Comparative Genomics Reveals Insights into the Divergent Evolution of Astigmatic Mites and Household Pest Adaptations.</title>
        <authorList>
            <person name="Xiong Q."/>
            <person name="Wan A.T."/>
            <person name="Liu X."/>
            <person name="Fung C.S."/>
            <person name="Xiao X."/>
            <person name="Malainual N."/>
            <person name="Hou J."/>
            <person name="Wang L."/>
            <person name="Wang M."/>
            <person name="Yang K.Y."/>
            <person name="Cui Y."/>
            <person name="Leung E.L."/>
            <person name="Nong W."/>
            <person name="Shin S.K."/>
            <person name="Au S.W."/>
            <person name="Jeong K.Y."/>
            <person name="Chew F.T."/>
            <person name="Hui J.H."/>
            <person name="Leung T.F."/>
            <person name="Tungtrongchitr A."/>
            <person name="Zhong N."/>
            <person name="Liu Z."/>
            <person name="Tsui S.K."/>
        </authorList>
    </citation>
    <scope>NUCLEOTIDE SEQUENCE [LARGE SCALE GENOMIC DNA]</scope>
    <source>
        <strain evidence="3">Derp</strain>
    </source>
</reference>
<keyword evidence="4" id="KW-1185">Reference proteome</keyword>
<feature type="signal peptide" evidence="2">
    <location>
        <begin position="1"/>
        <end position="22"/>
    </location>
</feature>
<feature type="chain" id="PRO_5046771734" description="GATA zinc finger domain-containing protein 14-like" evidence="2">
    <location>
        <begin position="23"/>
        <end position="619"/>
    </location>
</feature>
<evidence type="ECO:0000256" key="2">
    <source>
        <dbReference type="SAM" id="SignalP"/>
    </source>
</evidence>
<feature type="region of interest" description="Disordered" evidence="1">
    <location>
        <begin position="518"/>
        <end position="619"/>
    </location>
</feature>
<evidence type="ECO:0000256" key="1">
    <source>
        <dbReference type="SAM" id="MobiDB-lite"/>
    </source>
</evidence>
<evidence type="ECO:0000313" key="4">
    <source>
        <dbReference type="Proteomes" id="UP000887458"/>
    </source>
</evidence>
<evidence type="ECO:0000313" key="3">
    <source>
        <dbReference type="EMBL" id="KAH9418383.1"/>
    </source>
</evidence>
<name>A0ABQ8J765_DERPT</name>
<evidence type="ECO:0008006" key="5">
    <source>
        <dbReference type="Google" id="ProtNLM"/>
    </source>
</evidence>
<feature type="compositionally biased region" description="Polar residues" evidence="1">
    <location>
        <begin position="571"/>
        <end position="581"/>
    </location>
</feature>
<sequence>MSRSIIYWLSFLLLLPSSLIDANRLSTRMDFCWEKIRVTKFFRFHDQIFFTTNSVQYYDNFRLFNLTNGHLSQEFEIPDLARLSDMNLIYLSYRSGHLIEINNDDEPFLEFESFVKHLDQFGSISSITFDNQNNYYYSIHFVRLNQICMTRINNNNDNNNDKQIIKKNMAIPMLKNLFRKNPYQTDCLQTNRPYSSLINFNNIIYAIVLWFDSPVGYIDHLQLLNKHSNHSNLFEFKQIEQESDKKFFNCYHNSSIIPMMMMNGQKSSINTDVINDIIQHHGIEIVIVRRNNSNHCTRDDGDVTVKKIKKTKTIKKSINNNNNKSIKNNNNNSNSNRTINKHLKQQNDNLIISSSSTMTRKNDEKQQQRQQQMINNHHSTILANNDNYNDKNIDKFCTKNSSEFKIIMNKSIDFANNDHDPHHHHTTMAIDDQRKLNNFSQNRIVGFLSTKTSSWRNRIHDYFNEKMNKFLIISGDDDDNHNHNVDNVGNQIRKPKPNNIEKSLNTSFISSLSSSTIEEGFTPEDCNDSLSDSTTLSQKTKTKSWTSFSLEQTTSNKQKQQKPMDDHHVGASTQTPTTTLGDFSDDNLDGDSLERKKLDHQQPQQQQQQQQHQQISSTI</sequence>
<accession>A0ABQ8J765</accession>
<feature type="compositionally biased region" description="Low complexity" evidence="1">
    <location>
        <begin position="601"/>
        <end position="619"/>
    </location>
</feature>
<dbReference type="EMBL" id="NJHN03000064">
    <property type="protein sequence ID" value="KAH9418383.1"/>
    <property type="molecule type" value="Genomic_DNA"/>
</dbReference>
<dbReference type="Proteomes" id="UP000887458">
    <property type="component" value="Unassembled WGS sequence"/>
</dbReference>
<feature type="region of interest" description="Disordered" evidence="1">
    <location>
        <begin position="318"/>
        <end position="338"/>
    </location>
</feature>
<organism evidence="3 4">
    <name type="scientific">Dermatophagoides pteronyssinus</name>
    <name type="common">European house dust mite</name>
    <dbReference type="NCBI Taxonomy" id="6956"/>
    <lineage>
        <taxon>Eukaryota</taxon>
        <taxon>Metazoa</taxon>
        <taxon>Ecdysozoa</taxon>
        <taxon>Arthropoda</taxon>
        <taxon>Chelicerata</taxon>
        <taxon>Arachnida</taxon>
        <taxon>Acari</taxon>
        <taxon>Acariformes</taxon>
        <taxon>Sarcoptiformes</taxon>
        <taxon>Astigmata</taxon>
        <taxon>Psoroptidia</taxon>
        <taxon>Analgoidea</taxon>
        <taxon>Pyroglyphidae</taxon>
        <taxon>Dermatophagoidinae</taxon>
        <taxon>Dermatophagoides</taxon>
    </lineage>
</organism>
<proteinExistence type="predicted"/>
<protein>
    <recommendedName>
        <fullName evidence="5">GATA zinc finger domain-containing protein 14-like</fullName>
    </recommendedName>
</protein>